<feature type="transmembrane region" description="Helical" evidence="1">
    <location>
        <begin position="26"/>
        <end position="45"/>
    </location>
</feature>
<evidence type="ECO:0000313" key="3">
    <source>
        <dbReference type="Proteomes" id="UP000193623"/>
    </source>
</evidence>
<proteinExistence type="predicted"/>
<evidence type="ECO:0008006" key="4">
    <source>
        <dbReference type="Google" id="ProtNLM"/>
    </source>
</evidence>
<reference evidence="2 3" key="1">
    <citation type="submission" date="2017-03" db="EMBL/GenBank/DDBJ databases">
        <authorList>
            <person name="Afonso C.L."/>
            <person name="Miller P.J."/>
            <person name="Scott M.A."/>
            <person name="Spackman E."/>
            <person name="Goraichik I."/>
            <person name="Dimitrov K.M."/>
            <person name="Suarez D.L."/>
            <person name="Swayne D.E."/>
        </authorList>
    </citation>
    <scope>NUCLEOTIDE SEQUENCE [LARGE SCALE GENOMIC DNA]</scope>
    <source>
        <strain evidence="2 3">CECT 8397</strain>
    </source>
</reference>
<name>A0A1Y5SEH5_9RHOB</name>
<evidence type="ECO:0000313" key="2">
    <source>
        <dbReference type="EMBL" id="SLN35854.1"/>
    </source>
</evidence>
<keyword evidence="1" id="KW-0472">Membrane</keyword>
<dbReference type="AlphaFoldDB" id="A0A1Y5SEH5"/>
<gene>
    <name evidence="2" type="ORF">PSJ8397_01812</name>
</gene>
<dbReference type="InterPro" id="IPR046682">
    <property type="entry name" value="DUF6552"/>
</dbReference>
<protein>
    <recommendedName>
        <fullName evidence="4">Ubiquinone biosynthesis methyltransferase UbiE</fullName>
    </recommendedName>
</protein>
<dbReference type="EMBL" id="FWFT01000002">
    <property type="protein sequence ID" value="SLN35854.1"/>
    <property type="molecule type" value="Genomic_DNA"/>
</dbReference>
<organism evidence="2 3">
    <name type="scientific">Pseudooctadecabacter jejudonensis</name>
    <dbReference type="NCBI Taxonomy" id="1391910"/>
    <lineage>
        <taxon>Bacteria</taxon>
        <taxon>Pseudomonadati</taxon>
        <taxon>Pseudomonadota</taxon>
        <taxon>Alphaproteobacteria</taxon>
        <taxon>Rhodobacterales</taxon>
        <taxon>Paracoccaceae</taxon>
        <taxon>Pseudooctadecabacter</taxon>
    </lineage>
</organism>
<evidence type="ECO:0000256" key="1">
    <source>
        <dbReference type="SAM" id="Phobius"/>
    </source>
</evidence>
<keyword evidence="1" id="KW-0812">Transmembrane</keyword>
<dbReference type="Proteomes" id="UP000193623">
    <property type="component" value="Unassembled WGS sequence"/>
</dbReference>
<feature type="transmembrane region" description="Helical" evidence="1">
    <location>
        <begin position="52"/>
        <end position="69"/>
    </location>
</feature>
<keyword evidence="1" id="KW-1133">Transmembrane helix</keyword>
<keyword evidence="3" id="KW-1185">Reference proteome</keyword>
<dbReference type="RefSeq" id="WP_085864207.1">
    <property type="nucleotide sequence ID" value="NZ_FWFT01000002.1"/>
</dbReference>
<sequence>MAKVDGVKWIATVIQLMGYALTGLNIVPWNIAAFVVGIVLWFIVGVMWKDRAIMVVHLGAFIAIVGGYLNS</sequence>
<dbReference type="OrthoDB" id="7357237at2"/>
<accession>A0A1Y5SEH5</accession>
<dbReference type="Pfam" id="PF20189">
    <property type="entry name" value="DUF6552"/>
    <property type="match status" value="1"/>
</dbReference>